<dbReference type="PROSITE" id="PS50156">
    <property type="entry name" value="SSD"/>
    <property type="match status" value="1"/>
</dbReference>
<feature type="transmembrane region" description="Helical" evidence="6">
    <location>
        <begin position="622"/>
        <end position="642"/>
    </location>
</feature>
<feature type="transmembrane region" description="Helical" evidence="6">
    <location>
        <begin position="369"/>
        <end position="392"/>
    </location>
</feature>
<feature type="transmembrane region" description="Helical" evidence="6">
    <location>
        <begin position="716"/>
        <end position="738"/>
    </location>
</feature>
<evidence type="ECO:0000256" key="5">
    <source>
        <dbReference type="ARBA" id="ARBA00023136"/>
    </source>
</evidence>
<feature type="domain" description="SSD" evidence="7">
    <location>
        <begin position="267"/>
        <end position="391"/>
    </location>
</feature>
<feature type="transmembrane region" description="Helical" evidence="6">
    <location>
        <begin position="241"/>
        <end position="260"/>
    </location>
</feature>
<dbReference type="SUPFAM" id="SSF82866">
    <property type="entry name" value="Multidrug efflux transporter AcrB transmembrane domain"/>
    <property type="match status" value="2"/>
</dbReference>
<evidence type="ECO:0000256" key="4">
    <source>
        <dbReference type="ARBA" id="ARBA00022989"/>
    </source>
</evidence>
<dbReference type="InterPro" id="IPR004869">
    <property type="entry name" value="MMPL_dom"/>
</dbReference>
<feature type="transmembrane region" description="Helical" evidence="6">
    <location>
        <begin position="744"/>
        <end position="769"/>
    </location>
</feature>
<dbReference type="PANTHER" id="PTHR33406">
    <property type="entry name" value="MEMBRANE PROTEIN MJ1562-RELATED"/>
    <property type="match status" value="1"/>
</dbReference>
<protein>
    <recommendedName>
        <fullName evidence="7">SSD domain-containing protein</fullName>
    </recommendedName>
</protein>
<evidence type="ECO:0000256" key="6">
    <source>
        <dbReference type="SAM" id="Phobius"/>
    </source>
</evidence>
<reference evidence="8" key="1">
    <citation type="submission" date="2019-02" db="EMBL/GenBank/DDBJ databases">
        <authorList>
            <person name="Gruber-Vodicka R. H."/>
            <person name="Seah K. B. B."/>
        </authorList>
    </citation>
    <scope>NUCLEOTIDE SEQUENCE</scope>
    <source>
        <strain evidence="8">BECK_BZ15</strain>
    </source>
</reference>
<gene>
    <name evidence="8" type="ORF">BECKFW1821A_GA0114235_1001112</name>
</gene>
<evidence type="ECO:0000256" key="1">
    <source>
        <dbReference type="ARBA" id="ARBA00004651"/>
    </source>
</evidence>
<evidence type="ECO:0000313" key="8">
    <source>
        <dbReference type="EMBL" id="VFJ42351.1"/>
    </source>
</evidence>
<organism evidence="8">
    <name type="scientific">Candidatus Kentrum sp. FW</name>
    <dbReference type="NCBI Taxonomy" id="2126338"/>
    <lineage>
        <taxon>Bacteria</taxon>
        <taxon>Pseudomonadati</taxon>
        <taxon>Pseudomonadota</taxon>
        <taxon>Gammaproteobacteria</taxon>
        <taxon>Candidatus Kentrum</taxon>
    </lineage>
</organism>
<feature type="transmembrane region" description="Helical" evidence="6">
    <location>
        <begin position="267"/>
        <end position="291"/>
    </location>
</feature>
<feature type="transmembrane region" description="Helical" evidence="6">
    <location>
        <begin position="649"/>
        <end position="669"/>
    </location>
</feature>
<proteinExistence type="predicted"/>
<dbReference type="AlphaFoldDB" id="A0A450RT75"/>
<keyword evidence="4 6" id="KW-1133">Transmembrane helix</keyword>
<keyword evidence="2" id="KW-1003">Cell membrane</keyword>
<feature type="transmembrane region" description="Helical" evidence="6">
    <location>
        <begin position="297"/>
        <end position="319"/>
    </location>
</feature>
<name>A0A450RT75_9GAMM</name>
<dbReference type="Pfam" id="PF03176">
    <property type="entry name" value="MMPL"/>
    <property type="match status" value="2"/>
</dbReference>
<dbReference type="InterPro" id="IPR050545">
    <property type="entry name" value="Mycobact_MmpL"/>
</dbReference>
<evidence type="ECO:0000259" key="7">
    <source>
        <dbReference type="PROSITE" id="PS50156"/>
    </source>
</evidence>
<dbReference type="EMBL" id="CAADEW010000001">
    <property type="protein sequence ID" value="VFJ42351.1"/>
    <property type="molecule type" value="Genomic_DNA"/>
</dbReference>
<comment type="subcellular location">
    <subcellularLocation>
        <location evidence="1">Cell membrane</location>
        <topology evidence="1">Multi-pass membrane protein</topology>
    </subcellularLocation>
</comment>
<sequence>MLTRTVSPPPPGLECNRSAPSPLESYGYWLIRWRYFILPLTFALVGLTTFGFPLEFDADYRVFFDEDNPELLAFDKLQNTYTSDENFLFVLAPRDGEVFTRETLAAVAWLTEAAWQTPYSLRVDSIANFQHSHANGDDIIIEDLITNARALSDADLARIKEIALNEPSLVDSLISPAAHVTGVNVTVRLPGVRPAQETPETTAFARALKDRFLADYPHMDVYLTGDVIFNNALPEISKRDMTTLIPVMFLIIIVGLWLLLRSFFAVFAAVLLVGLSTGVAMGLAGLLGISLTGVSNVAPIVILTIAIADAVHILTTLALSADGRDKHAAVVEALRVNFQPVFVTSLTTAIGFLSLNFSDTPPFHDLGNIVAMGVMAAFFLSIGFLPALMAILPAPPRRTFASTVRFMDGLGRLVVRHRQGFVRITLGIALLLLAFLPLNELNDAYLEYFDEGFDFRVATDFTADNLTGPYRLHYNLDSGEPGGVNNPAFLRKVAAFADWYRAQPEVMHVHSITDTLKRLNRNMHGDDPAWYRLPEERNLAAQYLLLYEMSLPYGLDLNNQINLDKSATRLTVSLAALSDKEVLALDARAGKWLSENAPPAMQAPATGSTMMFAYINLRNLKGLLLGALFALTLISLVLMLALRSVKLGLISLIPNLLPVVMAFGIWGVLVGEVNLGLSGVAVITIGIVVDDTVHFLSKYLRFRREQGVASPEAVRLTFRGVGVALWVTSAVLVAGFSVLTLSDFYLNASMGMMTALTVTLALMTDFFLLPPLLMRLHKY</sequence>
<feature type="transmembrane region" description="Helical" evidence="6">
    <location>
        <begin position="340"/>
        <end position="357"/>
    </location>
</feature>
<dbReference type="PANTHER" id="PTHR33406:SF12">
    <property type="entry name" value="BLR2997 PROTEIN"/>
    <property type="match status" value="1"/>
</dbReference>
<dbReference type="GO" id="GO:0005886">
    <property type="term" value="C:plasma membrane"/>
    <property type="evidence" value="ECO:0007669"/>
    <property type="project" value="UniProtKB-SubCell"/>
</dbReference>
<evidence type="ECO:0000256" key="2">
    <source>
        <dbReference type="ARBA" id="ARBA00022475"/>
    </source>
</evidence>
<feature type="transmembrane region" description="Helical" evidence="6">
    <location>
        <begin position="675"/>
        <end position="696"/>
    </location>
</feature>
<dbReference type="InterPro" id="IPR000731">
    <property type="entry name" value="SSD"/>
</dbReference>
<feature type="transmembrane region" description="Helical" evidence="6">
    <location>
        <begin position="35"/>
        <end position="54"/>
    </location>
</feature>
<accession>A0A450RT75</accession>
<keyword evidence="5 6" id="KW-0472">Membrane</keyword>
<keyword evidence="3 6" id="KW-0812">Transmembrane</keyword>
<feature type="transmembrane region" description="Helical" evidence="6">
    <location>
        <begin position="420"/>
        <end position="438"/>
    </location>
</feature>
<dbReference type="Gene3D" id="1.20.1640.10">
    <property type="entry name" value="Multidrug efflux transporter AcrB transmembrane domain"/>
    <property type="match status" value="2"/>
</dbReference>
<evidence type="ECO:0000256" key="3">
    <source>
        <dbReference type="ARBA" id="ARBA00022692"/>
    </source>
</evidence>